<dbReference type="InterPro" id="IPR052317">
    <property type="entry name" value="Viral_replicn-host_int_reg"/>
</dbReference>
<dbReference type="KEGG" id="dci:113466572"/>
<dbReference type="GeneID" id="113466572"/>
<feature type="region of interest" description="Disordered" evidence="1">
    <location>
        <begin position="33"/>
        <end position="114"/>
    </location>
</feature>
<feature type="compositionally biased region" description="Basic residues" evidence="1">
    <location>
        <begin position="93"/>
        <end position="114"/>
    </location>
</feature>
<proteinExistence type="predicted"/>
<organism evidence="3 4">
    <name type="scientific">Diaphorina citri</name>
    <name type="common">Asian citrus psyllid</name>
    <dbReference type="NCBI Taxonomy" id="121845"/>
    <lineage>
        <taxon>Eukaryota</taxon>
        <taxon>Metazoa</taxon>
        <taxon>Ecdysozoa</taxon>
        <taxon>Arthropoda</taxon>
        <taxon>Hexapoda</taxon>
        <taxon>Insecta</taxon>
        <taxon>Pterygota</taxon>
        <taxon>Neoptera</taxon>
        <taxon>Paraneoptera</taxon>
        <taxon>Hemiptera</taxon>
        <taxon>Sternorrhyncha</taxon>
        <taxon>Psylloidea</taxon>
        <taxon>Psyllidae</taxon>
        <taxon>Diaphorininae</taxon>
        <taxon>Diaphorina</taxon>
    </lineage>
</organism>
<dbReference type="Proteomes" id="UP000079169">
    <property type="component" value="Unplaced"/>
</dbReference>
<dbReference type="InterPro" id="IPR032843">
    <property type="entry name" value="Jiv"/>
</dbReference>
<gene>
    <name evidence="4" type="primary">LOC113466572</name>
</gene>
<dbReference type="RefSeq" id="XP_026677912.1">
    <property type="nucleotide sequence ID" value="XM_026822111.1"/>
</dbReference>
<accession>A0A3Q0INU7</accession>
<dbReference type="AlphaFoldDB" id="A0A3Q0INU7"/>
<dbReference type="PaxDb" id="121845-A0A3Q0INU7"/>
<keyword evidence="3" id="KW-1185">Reference proteome</keyword>
<feature type="domain" description="Cleavage inducing molecular chaperone Jiv" evidence="2">
    <location>
        <begin position="1"/>
        <end position="34"/>
    </location>
</feature>
<reference evidence="4" key="1">
    <citation type="submission" date="2025-08" db="UniProtKB">
        <authorList>
            <consortium name="RefSeq"/>
        </authorList>
    </citation>
    <scope>IDENTIFICATION</scope>
</reference>
<dbReference type="PANTHER" id="PTHR44665">
    <property type="entry name" value="DNAJ HOMOLOG SUBFAMILY C MEMBER 14"/>
    <property type="match status" value="1"/>
</dbReference>
<protein>
    <submittedName>
        <fullName evidence="4">DnaJ homolog subfamily C member 14-like</fullName>
    </submittedName>
</protein>
<dbReference type="STRING" id="121845.A0A3Q0INU7"/>
<evidence type="ECO:0000259" key="2">
    <source>
        <dbReference type="Pfam" id="PF14901"/>
    </source>
</evidence>
<evidence type="ECO:0000313" key="4">
    <source>
        <dbReference type="RefSeq" id="XP_026677912.1"/>
    </source>
</evidence>
<evidence type="ECO:0000256" key="1">
    <source>
        <dbReference type="SAM" id="MobiDB-lite"/>
    </source>
</evidence>
<sequence>METSVYDITEWAACQAVNLKHLKANSHSVQYRIVVGKQHPPPASSASPSHHSHHPHCPNGSSDPDIEDFLNTLYQSSSGGAGGSTLCSEHSLHQHSHLHHSHTRPRRKGGKKKK</sequence>
<evidence type="ECO:0000313" key="3">
    <source>
        <dbReference type="Proteomes" id="UP000079169"/>
    </source>
</evidence>
<dbReference type="PANTHER" id="PTHR44665:SF1">
    <property type="entry name" value="DNAJ HOMOLOG SUBFAMILY C MEMBER 14"/>
    <property type="match status" value="1"/>
</dbReference>
<name>A0A3Q0INU7_DIACI</name>
<dbReference type="Pfam" id="PF14901">
    <property type="entry name" value="Jiv90"/>
    <property type="match status" value="1"/>
</dbReference>